<dbReference type="AlphaFoldDB" id="A0A1G2ML33"/>
<gene>
    <name evidence="1" type="ORF">A3C72_01665</name>
</gene>
<sequence length="295" mass="33146">MNQTHLKRNCPACNSESNTFFAEKNGFNILKCAMCGTLFVSNPPADTADIYGNNYFWGAAEGFGYVDYDTDKAPMKKVFEDCVKQISEMNTGRTGKLLDIGAATGYFMTLAEKLGWKSEGVEIGKEAAEAGRKKGLKMTTGTIHDLKSPEKFDAVTMFDVVEHMKDTRSDLKKARALLKEGGSLVIITPDAGSFYARLLKKRWHLLVPPEHLSYFTRRGLTQLLNETGFDVVQMKAPGKSFTLEYILHTLLRWQKLRLWKILLNLVNKFPRLAKVRLSVNFGDNMLVLAKAKSDL</sequence>
<dbReference type="PANTHER" id="PTHR43861">
    <property type="entry name" value="TRANS-ACONITATE 2-METHYLTRANSFERASE-RELATED"/>
    <property type="match status" value="1"/>
</dbReference>
<dbReference type="EMBL" id="MHRK01000008">
    <property type="protein sequence ID" value="OHA24587.1"/>
    <property type="molecule type" value="Genomic_DNA"/>
</dbReference>
<evidence type="ECO:0008006" key="3">
    <source>
        <dbReference type="Google" id="ProtNLM"/>
    </source>
</evidence>
<organism evidence="1 2">
    <name type="scientific">Candidatus Taylorbacteria bacterium RIFCSPHIGHO2_02_FULL_43_32b</name>
    <dbReference type="NCBI Taxonomy" id="1802306"/>
    <lineage>
        <taxon>Bacteria</taxon>
        <taxon>Candidatus Tayloriibacteriota</taxon>
    </lineage>
</organism>
<dbReference type="CDD" id="cd02440">
    <property type="entry name" value="AdoMet_MTases"/>
    <property type="match status" value="1"/>
</dbReference>
<proteinExistence type="predicted"/>
<evidence type="ECO:0000313" key="1">
    <source>
        <dbReference type="EMBL" id="OHA24587.1"/>
    </source>
</evidence>
<comment type="caution">
    <text evidence="1">The sequence shown here is derived from an EMBL/GenBank/DDBJ whole genome shotgun (WGS) entry which is preliminary data.</text>
</comment>
<dbReference type="InterPro" id="IPR029063">
    <property type="entry name" value="SAM-dependent_MTases_sf"/>
</dbReference>
<dbReference type="Pfam" id="PF13489">
    <property type="entry name" value="Methyltransf_23"/>
    <property type="match status" value="1"/>
</dbReference>
<dbReference type="SUPFAM" id="SSF53335">
    <property type="entry name" value="S-adenosyl-L-methionine-dependent methyltransferases"/>
    <property type="match status" value="1"/>
</dbReference>
<reference evidence="1 2" key="1">
    <citation type="journal article" date="2016" name="Nat. Commun.">
        <title>Thousands of microbial genomes shed light on interconnected biogeochemical processes in an aquifer system.</title>
        <authorList>
            <person name="Anantharaman K."/>
            <person name="Brown C.T."/>
            <person name="Hug L.A."/>
            <person name="Sharon I."/>
            <person name="Castelle C.J."/>
            <person name="Probst A.J."/>
            <person name="Thomas B.C."/>
            <person name="Singh A."/>
            <person name="Wilkins M.J."/>
            <person name="Karaoz U."/>
            <person name="Brodie E.L."/>
            <person name="Williams K.H."/>
            <person name="Hubbard S.S."/>
            <person name="Banfield J.F."/>
        </authorList>
    </citation>
    <scope>NUCLEOTIDE SEQUENCE [LARGE SCALE GENOMIC DNA]</scope>
</reference>
<dbReference type="Gene3D" id="3.40.50.150">
    <property type="entry name" value="Vaccinia Virus protein VP39"/>
    <property type="match status" value="1"/>
</dbReference>
<dbReference type="Proteomes" id="UP000177130">
    <property type="component" value="Unassembled WGS sequence"/>
</dbReference>
<accession>A0A1G2ML33</accession>
<dbReference type="STRING" id="1802306.A3C72_01665"/>
<evidence type="ECO:0000313" key="2">
    <source>
        <dbReference type="Proteomes" id="UP000177130"/>
    </source>
</evidence>
<name>A0A1G2ML33_9BACT</name>
<protein>
    <recommendedName>
        <fullName evidence="3">Methyltransferase type 11 domain-containing protein</fullName>
    </recommendedName>
</protein>